<name>A0A699V286_TANCI</name>
<gene>
    <name evidence="1" type="ORF">Tci_900172</name>
</gene>
<protein>
    <submittedName>
        <fullName evidence="1">Uncharacterized protein</fullName>
    </submittedName>
</protein>
<comment type="caution">
    <text evidence="1">The sequence shown here is derived from an EMBL/GenBank/DDBJ whole genome shotgun (WGS) entry which is preliminary data.</text>
</comment>
<evidence type="ECO:0000313" key="1">
    <source>
        <dbReference type="EMBL" id="GFD28203.1"/>
    </source>
</evidence>
<proteinExistence type="predicted"/>
<feature type="non-terminal residue" evidence="1">
    <location>
        <position position="1"/>
    </location>
</feature>
<reference evidence="1" key="1">
    <citation type="journal article" date="2019" name="Sci. Rep.">
        <title>Draft genome of Tanacetum cinerariifolium, the natural source of mosquito coil.</title>
        <authorList>
            <person name="Yamashiro T."/>
            <person name="Shiraishi A."/>
            <person name="Satake H."/>
            <person name="Nakayama K."/>
        </authorList>
    </citation>
    <scope>NUCLEOTIDE SEQUENCE</scope>
</reference>
<organism evidence="1">
    <name type="scientific">Tanacetum cinerariifolium</name>
    <name type="common">Dalmatian daisy</name>
    <name type="synonym">Chrysanthemum cinerariifolium</name>
    <dbReference type="NCBI Taxonomy" id="118510"/>
    <lineage>
        <taxon>Eukaryota</taxon>
        <taxon>Viridiplantae</taxon>
        <taxon>Streptophyta</taxon>
        <taxon>Embryophyta</taxon>
        <taxon>Tracheophyta</taxon>
        <taxon>Spermatophyta</taxon>
        <taxon>Magnoliopsida</taxon>
        <taxon>eudicotyledons</taxon>
        <taxon>Gunneridae</taxon>
        <taxon>Pentapetalae</taxon>
        <taxon>asterids</taxon>
        <taxon>campanulids</taxon>
        <taxon>Asterales</taxon>
        <taxon>Asteraceae</taxon>
        <taxon>Asteroideae</taxon>
        <taxon>Anthemideae</taxon>
        <taxon>Anthemidinae</taxon>
        <taxon>Tanacetum</taxon>
    </lineage>
</organism>
<sequence length="131" mass="13992">GGDGGHGGSLWNCFWEAVKLGSCGHPVGVSVLTKRPLCPLHFPRPGRRLREHAQSLRDSAAHELAEVADQFRDLENHGAGTAVLVTLAVHFQPQVELMRVGDFVLGHQPRTHRAEGVAALALVPGAATLDL</sequence>
<dbReference type="EMBL" id="BKCJ011383352">
    <property type="protein sequence ID" value="GFD28203.1"/>
    <property type="molecule type" value="Genomic_DNA"/>
</dbReference>
<feature type="non-terminal residue" evidence="1">
    <location>
        <position position="131"/>
    </location>
</feature>
<accession>A0A699V286</accession>
<dbReference type="AlphaFoldDB" id="A0A699V286"/>